<dbReference type="PROSITE" id="PS50850">
    <property type="entry name" value="MFS"/>
    <property type="match status" value="1"/>
</dbReference>
<organism evidence="12 13">
    <name type="scientific">Nocardioides guangzhouensis</name>
    <dbReference type="NCBI Taxonomy" id="2497878"/>
    <lineage>
        <taxon>Bacteria</taxon>
        <taxon>Bacillati</taxon>
        <taxon>Actinomycetota</taxon>
        <taxon>Actinomycetes</taxon>
        <taxon>Propionibacteriales</taxon>
        <taxon>Nocardioidaceae</taxon>
        <taxon>Nocardioides</taxon>
    </lineage>
</organism>
<dbReference type="CDD" id="cd06173">
    <property type="entry name" value="MFS_MefA_like"/>
    <property type="match status" value="1"/>
</dbReference>
<evidence type="ECO:0000256" key="7">
    <source>
        <dbReference type="ARBA" id="ARBA00038075"/>
    </source>
</evidence>
<gene>
    <name evidence="12" type="ORF">EKO23_09775</name>
</gene>
<dbReference type="InterPro" id="IPR036259">
    <property type="entry name" value="MFS_trans_sf"/>
</dbReference>
<keyword evidence="13" id="KW-1185">Reference proteome</keyword>
<evidence type="ECO:0000256" key="3">
    <source>
        <dbReference type="ARBA" id="ARBA00022475"/>
    </source>
</evidence>
<evidence type="ECO:0000313" key="13">
    <source>
        <dbReference type="Proteomes" id="UP000295198"/>
    </source>
</evidence>
<feature type="transmembrane region" description="Helical" evidence="10">
    <location>
        <begin position="98"/>
        <end position="119"/>
    </location>
</feature>
<feature type="domain" description="Major facilitator superfamily (MFS) profile" evidence="11">
    <location>
        <begin position="32"/>
        <end position="422"/>
    </location>
</feature>
<evidence type="ECO:0000256" key="5">
    <source>
        <dbReference type="ARBA" id="ARBA00022989"/>
    </source>
</evidence>
<sequence length="437" mass="43641">MTHVATPPDTPAVAPPTGGSARTPYRVRAPRALAALVLANAVSLSGNVVMTVAIPWLVLTTSGSAALAGAVTFAGAAGATVGGLAAGRVVDLLGAVRAGAVSDLISALAVVPVPVLLAFDALEVRHLVLLVVLGTVADAAGAAARHSLVPAAADAGRFPRERANAMFTSAEHAGYLLGAPLAGVLIATVGVGGALLVTVAAFGFAALVLARLHERPAPREAAAPAVPAGLRETAAFIRRDPALRALFLFPTVAVLLVGPLAPLLLPVLAREAFGDPVVLGLMIASYGVGGLLGAALFGTLGARVPRRRLYVGVFVVLPTTFAVIALLPLLPVTLAMLLALGAAAGSLVPLQATIRQERSPAHLLPRVVGLSTASIPVAAPIGVLGAGLLIDSLGLHRTLLLMTAGAALIGVAAFASRGVRLFDARPDAACTEPAPAP</sequence>
<dbReference type="AlphaFoldDB" id="A0A4Q4ZFP6"/>
<keyword evidence="6 10" id="KW-0472">Membrane</keyword>
<feature type="transmembrane region" description="Helical" evidence="10">
    <location>
        <begin position="32"/>
        <end position="59"/>
    </location>
</feature>
<keyword evidence="2" id="KW-0813">Transport</keyword>
<dbReference type="GO" id="GO:0022857">
    <property type="term" value="F:transmembrane transporter activity"/>
    <property type="evidence" value="ECO:0007669"/>
    <property type="project" value="InterPro"/>
</dbReference>
<dbReference type="SUPFAM" id="SSF103473">
    <property type="entry name" value="MFS general substrate transporter"/>
    <property type="match status" value="1"/>
</dbReference>
<dbReference type="GO" id="GO:0005886">
    <property type="term" value="C:plasma membrane"/>
    <property type="evidence" value="ECO:0007669"/>
    <property type="project" value="UniProtKB-SubCell"/>
</dbReference>
<feature type="transmembrane region" description="Helical" evidence="10">
    <location>
        <begin position="336"/>
        <end position="355"/>
    </location>
</feature>
<keyword evidence="4 10" id="KW-0812">Transmembrane</keyword>
<evidence type="ECO:0000256" key="2">
    <source>
        <dbReference type="ARBA" id="ARBA00022448"/>
    </source>
</evidence>
<feature type="transmembrane region" description="Helical" evidence="10">
    <location>
        <begin position="396"/>
        <end position="415"/>
    </location>
</feature>
<feature type="transmembrane region" description="Helical" evidence="10">
    <location>
        <begin position="245"/>
        <end position="265"/>
    </location>
</feature>
<keyword evidence="5 10" id="KW-1133">Transmembrane helix</keyword>
<dbReference type="EMBL" id="SDKM01000012">
    <property type="protein sequence ID" value="RYP86236.1"/>
    <property type="molecule type" value="Genomic_DNA"/>
</dbReference>
<reference evidence="12 13" key="1">
    <citation type="submission" date="2019-01" db="EMBL/GenBank/DDBJ databases">
        <title>Nocardioides guangzhouensis sp. nov., an actinobacterium isolated from soil.</title>
        <authorList>
            <person name="Fu Y."/>
            <person name="Cai Y."/>
            <person name="Lin Z."/>
            <person name="Chen P."/>
        </authorList>
    </citation>
    <scope>NUCLEOTIDE SEQUENCE [LARGE SCALE GENOMIC DNA]</scope>
    <source>
        <strain evidence="12 13">130</strain>
    </source>
</reference>
<evidence type="ECO:0000256" key="8">
    <source>
        <dbReference type="ARBA" id="ARBA00040914"/>
    </source>
</evidence>
<dbReference type="Gene3D" id="1.20.1250.20">
    <property type="entry name" value="MFS general substrate transporter like domains"/>
    <property type="match status" value="1"/>
</dbReference>
<name>A0A4Q4ZFP6_9ACTN</name>
<dbReference type="InterPro" id="IPR011701">
    <property type="entry name" value="MFS"/>
</dbReference>
<feature type="transmembrane region" description="Helical" evidence="10">
    <location>
        <begin position="309"/>
        <end position="330"/>
    </location>
</feature>
<evidence type="ECO:0000256" key="9">
    <source>
        <dbReference type="SAM" id="MobiDB-lite"/>
    </source>
</evidence>
<dbReference type="OrthoDB" id="9793136at2"/>
<keyword evidence="3" id="KW-1003">Cell membrane</keyword>
<proteinExistence type="inferred from homology"/>
<dbReference type="InterPro" id="IPR020846">
    <property type="entry name" value="MFS_dom"/>
</dbReference>
<comment type="subcellular location">
    <subcellularLocation>
        <location evidence="1">Cell inner membrane</location>
        <topology evidence="1">Multi-pass membrane protein</topology>
    </subcellularLocation>
</comment>
<feature type="transmembrane region" description="Helical" evidence="10">
    <location>
        <begin position="65"/>
        <end position="86"/>
    </location>
</feature>
<evidence type="ECO:0000256" key="6">
    <source>
        <dbReference type="ARBA" id="ARBA00023136"/>
    </source>
</evidence>
<dbReference type="PANTHER" id="PTHR23513">
    <property type="entry name" value="INTEGRAL MEMBRANE EFFLUX PROTEIN-RELATED"/>
    <property type="match status" value="1"/>
</dbReference>
<evidence type="ECO:0000313" key="12">
    <source>
        <dbReference type="EMBL" id="RYP86236.1"/>
    </source>
</evidence>
<dbReference type="RefSeq" id="WP_134716690.1">
    <property type="nucleotide sequence ID" value="NZ_SDKM01000012.1"/>
</dbReference>
<feature type="transmembrane region" description="Helical" evidence="10">
    <location>
        <begin position="277"/>
        <end position="297"/>
    </location>
</feature>
<accession>A0A4Q4ZFP6</accession>
<dbReference type="PANTHER" id="PTHR23513:SF9">
    <property type="entry name" value="ENTEROBACTIN EXPORTER ENTS"/>
    <property type="match status" value="1"/>
</dbReference>
<protein>
    <recommendedName>
        <fullName evidence="8">Multidrug efflux pump Tap</fullName>
    </recommendedName>
</protein>
<evidence type="ECO:0000256" key="4">
    <source>
        <dbReference type="ARBA" id="ARBA00022692"/>
    </source>
</evidence>
<feature type="transmembrane region" description="Helical" evidence="10">
    <location>
        <begin position="367"/>
        <end position="390"/>
    </location>
</feature>
<dbReference type="Proteomes" id="UP000295198">
    <property type="component" value="Unassembled WGS sequence"/>
</dbReference>
<dbReference type="Pfam" id="PF07690">
    <property type="entry name" value="MFS_1"/>
    <property type="match status" value="2"/>
</dbReference>
<evidence type="ECO:0000256" key="1">
    <source>
        <dbReference type="ARBA" id="ARBA00004429"/>
    </source>
</evidence>
<feature type="transmembrane region" description="Helical" evidence="10">
    <location>
        <begin position="184"/>
        <end position="210"/>
    </location>
</feature>
<comment type="similarity">
    <text evidence="7">Belongs to the major facilitator superfamily. Drug:H(+) antiporter-3 (DHA3) (TC 2.A.1.21) family.</text>
</comment>
<feature type="region of interest" description="Disordered" evidence="9">
    <location>
        <begin position="1"/>
        <end position="21"/>
    </location>
</feature>
<evidence type="ECO:0000256" key="10">
    <source>
        <dbReference type="SAM" id="Phobius"/>
    </source>
</evidence>
<comment type="caution">
    <text evidence="12">The sequence shown here is derived from an EMBL/GenBank/DDBJ whole genome shotgun (WGS) entry which is preliminary data.</text>
</comment>
<evidence type="ECO:0000259" key="11">
    <source>
        <dbReference type="PROSITE" id="PS50850"/>
    </source>
</evidence>